<keyword evidence="3" id="KW-1185">Reference proteome</keyword>
<feature type="compositionally biased region" description="Basic and acidic residues" evidence="1">
    <location>
        <begin position="1"/>
        <end position="15"/>
    </location>
</feature>
<dbReference type="EMBL" id="JAJSPL020000051">
    <property type="protein sequence ID" value="KAK7732459.1"/>
    <property type="molecule type" value="Genomic_DNA"/>
</dbReference>
<evidence type="ECO:0000313" key="3">
    <source>
        <dbReference type="Proteomes" id="UP001320245"/>
    </source>
</evidence>
<gene>
    <name evidence="2" type="ORF">SLS53_008463</name>
</gene>
<dbReference type="GO" id="GO:0005634">
    <property type="term" value="C:nucleus"/>
    <property type="evidence" value="ECO:0007669"/>
    <property type="project" value="TreeGrafter"/>
</dbReference>
<name>A0AAN9U082_9PEZI</name>
<accession>A0AAN9U082</accession>
<dbReference type="PANTHER" id="PTHR13621:SF2">
    <property type="entry name" value="PROLINE-RICH PROTEIN PRCC"/>
    <property type="match status" value="1"/>
</dbReference>
<organism evidence="2 3">
    <name type="scientific">Cytospora paraplurivora</name>
    <dbReference type="NCBI Taxonomy" id="2898453"/>
    <lineage>
        <taxon>Eukaryota</taxon>
        <taxon>Fungi</taxon>
        <taxon>Dikarya</taxon>
        <taxon>Ascomycota</taxon>
        <taxon>Pezizomycotina</taxon>
        <taxon>Sordariomycetes</taxon>
        <taxon>Sordariomycetidae</taxon>
        <taxon>Diaporthales</taxon>
        <taxon>Cytosporaceae</taxon>
        <taxon>Cytospora</taxon>
    </lineage>
</organism>
<dbReference type="AlphaFoldDB" id="A0AAN9U082"/>
<feature type="region of interest" description="Disordered" evidence="1">
    <location>
        <begin position="231"/>
        <end position="360"/>
    </location>
</feature>
<feature type="compositionally biased region" description="Polar residues" evidence="1">
    <location>
        <begin position="16"/>
        <end position="30"/>
    </location>
</feature>
<reference evidence="2 3" key="1">
    <citation type="journal article" date="2023" name="PLoS ONE">
        <title>Cytospora paraplurivora sp. nov. isolated from orchards with fruit tree decline syndrome in Ontario, Canada.</title>
        <authorList>
            <person name="Ilyukhin E."/>
            <person name="Nguyen H.D.T."/>
            <person name="Castle A.J."/>
            <person name="Ellouze W."/>
        </authorList>
    </citation>
    <scope>NUCLEOTIDE SEQUENCE [LARGE SCALE GENOMIC DNA]</scope>
    <source>
        <strain evidence="2 3">FDS-564</strain>
    </source>
</reference>
<dbReference type="Proteomes" id="UP001320245">
    <property type="component" value="Unassembled WGS sequence"/>
</dbReference>
<evidence type="ECO:0000313" key="2">
    <source>
        <dbReference type="EMBL" id="KAK7732459.1"/>
    </source>
</evidence>
<proteinExistence type="predicted"/>
<protein>
    <recommendedName>
        <fullName evidence="4">Mitotic checkpoint regulator, MAD2B-interacting-domain-containing protein</fullName>
    </recommendedName>
</protein>
<dbReference type="PANTHER" id="PTHR13621">
    <property type="entry name" value="PROLINE-RICH PROTEIN PRCC"/>
    <property type="match status" value="1"/>
</dbReference>
<dbReference type="InterPro" id="IPR018800">
    <property type="entry name" value="PRCC"/>
</dbReference>
<feature type="region of interest" description="Disordered" evidence="1">
    <location>
        <begin position="1"/>
        <end position="216"/>
    </location>
</feature>
<dbReference type="Pfam" id="PF10253">
    <property type="entry name" value="PRCC"/>
    <property type="match status" value="1"/>
</dbReference>
<comment type="caution">
    <text evidence="2">The sequence shown here is derived from an EMBL/GenBank/DDBJ whole genome shotgun (WGS) entry which is preliminary data.</text>
</comment>
<sequence length="465" mass="48084">MNDLFGQDKRREDKTNPTSNHTDNYANRTNRMGLVEYSDSESDGDSPSVSAAPPKPAASQSATKQPFQRLVDKANPGKILVNLPSASSSAADEATQSGEDNPAKRRKIGAGGSGGGGGGGRFGGFSSFLPPPKATAIARPSGGGSGSSGGKAAAPRVGVNLRTSSEAAFSRDDNGGGDGALAGEGNNSAASTGLRLPAPKASAQPSIPEGQKPAEEVKLVGKPLMFKPLSVARKPAKKSGGVNAAPPKAAGAHGTTASSSSTAAAPHAHNEAVQAAAPSKKKVSLFSVTDDTTSTSEAVPGESAPYEPEFTSYDNDSAFADAYPPYDAYQHQQQQQQYTGYAQQIQPPTYPGSDPSSLDAIADDLNLSAKARRELFGRGGAAPGGGTASSVINFNLDQEYRHNEELRASGALDQQQHNPLRAIKPGKHSLQQLVNQVQGQRDALEENFAKNRATQKSAGAKYGFR</sequence>
<feature type="compositionally biased region" description="Low complexity" evidence="1">
    <location>
        <begin position="320"/>
        <end position="347"/>
    </location>
</feature>
<evidence type="ECO:0000256" key="1">
    <source>
        <dbReference type="SAM" id="MobiDB-lite"/>
    </source>
</evidence>
<feature type="compositionally biased region" description="Low complexity" evidence="1">
    <location>
        <begin position="249"/>
        <end position="267"/>
    </location>
</feature>
<feature type="compositionally biased region" description="Low complexity" evidence="1">
    <location>
        <begin position="46"/>
        <end position="62"/>
    </location>
</feature>
<feature type="compositionally biased region" description="Gly residues" evidence="1">
    <location>
        <begin position="109"/>
        <end position="123"/>
    </location>
</feature>
<feature type="compositionally biased region" description="Polar residues" evidence="1">
    <location>
        <begin position="286"/>
        <end position="297"/>
    </location>
</feature>
<evidence type="ECO:0008006" key="4">
    <source>
        <dbReference type="Google" id="ProtNLM"/>
    </source>
</evidence>
<feature type="compositionally biased region" description="Polar residues" evidence="1">
    <location>
        <begin position="84"/>
        <end position="99"/>
    </location>
</feature>